<organism evidence="1 2">
    <name type="scientific">Heyndrickxia vini</name>
    <dbReference type="NCBI Taxonomy" id="1476025"/>
    <lineage>
        <taxon>Bacteria</taxon>
        <taxon>Bacillati</taxon>
        <taxon>Bacillota</taxon>
        <taxon>Bacilli</taxon>
        <taxon>Bacillales</taxon>
        <taxon>Bacillaceae</taxon>
        <taxon>Heyndrickxia</taxon>
    </lineage>
</organism>
<protein>
    <submittedName>
        <fullName evidence="1">YheC/YheD family protein</fullName>
    </submittedName>
</protein>
<name>A0ABX7E0K8_9BACI</name>
<evidence type="ECO:0000313" key="1">
    <source>
        <dbReference type="EMBL" id="QQZ08322.1"/>
    </source>
</evidence>
<dbReference type="InterPro" id="IPR026838">
    <property type="entry name" value="YheC/D"/>
</dbReference>
<dbReference type="Pfam" id="PF14398">
    <property type="entry name" value="ATPgrasp_YheCD"/>
    <property type="match status" value="1"/>
</dbReference>
<reference evidence="1 2" key="1">
    <citation type="submission" date="2020-11" db="EMBL/GenBank/DDBJ databases">
        <title>Taxonomic evaluation of the Bacillus sporothermodurans group of bacteria based on whole genome sequences.</title>
        <authorList>
            <person name="Fiedler G."/>
            <person name="Herbstmann A.-D."/>
            <person name="Doll E."/>
            <person name="Wenning M."/>
            <person name="Brinks E."/>
            <person name="Kabisch J."/>
            <person name="Breitenwieser F."/>
            <person name="Lappann M."/>
            <person name="Boehnlein C."/>
            <person name="Franz C."/>
        </authorList>
    </citation>
    <scope>NUCLEOTIDE SEQUENCE [LARGE SCALE GENOMIC DNA]</scope>
    <source>
        <strain evidence="1 2">JCM 19841</strain>
    </source>
</reference>
<keyword evidence="2" id="KW-1185">Reference proteome</keyword>
<accession>A0ABX7E0K8</accession>
<proteinExistence type="predicted"/>
<dbReference type="SUPFAM" id="SSF56059">
    <property type="entry name" value="Glutathione synthetase ATP-binding domain-like"/>
    <property type="match status" value="1"/>
</dbReference>
<dbReference type="EMBL" id="CP065425">
    <property type="protein sequence ID" value="QQZ08322.1"/>
    <property type="molecule type" value="Genomic_DNA"/>
</dbReference>
<gene>
    <name evidence="1" type="ORF">I5776_14735</name>
</gene>
<evidence type="ECO:0000313" key="2">
    <source>
        <dbReference type="Proteomes" id="UP000595691"/>
    </source>
</evidence>
<sequence>MISLIFIQPSFTLDEEFPVIEISNFLLKKFHLHDNGMITVQIGQKQIKAHCKVVTKEADSETIWLNQSCLNHFNLPSRTMKLQAFKHQNCLVLGPVVAIITEIKMSENKTPLFPSIQTFCQELHEYSENHGGLFFVTNISRFPTKGFYYQTSWEEDVTPTSNIIYNRIHSRQLEKKPNFQLLKNSWEQNGLLLFNDRYFSKWEIHEMLLSKKWLQSYLPSTIIFTEDNLQYWLKTYNDFYLKPDSGSQGRQIIHYCMNDNRFQLEQTSFSSKTLYTFETVDDAANQIRKWIRSKEFIMQQTIPLIHVDDRKIDFRFLCHKISTDRWTITSSVGRMSGEKSFVANIAQGGSIVRPEKIINTLFEKEKAKQILDLMRELAIEIATTISNETNGLIGELGIDIGVDLNGKPWLIEVNSKPSKQSDNDSPVIRPSAKAIFNYCTNLWIERSTLHDKTRDINDDTF</sequence>
<dbReference type="RefSeq" id="WP_202777140.1">
    <property type="nucleotide sequence ID" value="NZ_CP065425.1"/>
</dbReference>
<dbReference type="Gene3D" id="3.30.470.20">
    <property type="entry name" value="ATP-grasp fold, B domain"/>
    <property type="match status" value="1"/>
</dbReference>
<dbReference type="Proteomes" id="UP000595691">
    <property type="component" value="Chromosome"/>
</dbReference>